<dbReference type="EMBL" id="NILC01000026">
    <property type="protein sequence ID" value="TWL25409.1"/>
    <property type="molecule type" value="Genomic_DNA"/>
</dbReference>
<sequence length="232" mass="27697">MVNVLNNILKNDRLDAYPLFKKFCSLKEKGLRKKSFTALSSFIDEAKKWDDIAQQNFACWLFALFETSDDIHHVLVHPLEKELLQPLLERWMKSDPEDSRPYRWYGVFLNPENRVDYLNNALRLGGGNEQLSLLTLIDINLNALWYSFHHISEDLYLGDIKEDTALLAKSRQLNNKVECEQTRKNNNEALNYYQDLLDDWVMFKKERSKGFVEWCENKGRTYYWVKAYYYER</sequence>
<dbReference type="RefSeq" id="WP_003182134.1">
    <property type="nucleotide sequence ID" value="NZ_BEXU01000059.1"/>
</dbReference>
<reference evidence="2 3" key="1">
    <citation type="submission" date="2019-06" db="EMBL/GenBank/DDBJ databases">
        <title>Genome sequence analysis of &gt;100 Bacillus licheniformis strains suggests intrinsic resistance to this species.</title>
        <authorList>
            <person name="Wels M."/>
            <person name="Siezen R.J."/>
            <person name="Johansen E."/>
            <person name="Stuer-Lauridsen B."/>
            <person name="Bjerre K."/>
            <person name="Nielsen B.K.K."/>
        </authorList>
    </citation>
    <scope>NUCLEOTIDE SEQUENCE [LARGE SCALE GENOMIC DNA]</scope>
    <source>
        <strain evidence="2 3">BAC-16736</strain>
    </source>
</reference>
<name>A0A1Y0YNV2_BACLI</name>
<evidence type="ECO:0000313" key="3">
    <source>
        <dbReference type="Proteomes" id="UP000435910"/>
    </source>
</evidence>
<evidence type="ECO:0000313" key="2">
    <source>
        <dbReference type="EMBL" id="TWL25409.1"/>
    </source>
</evidence>
<accession>A0A1Y0YNV2</accession>
<proteinExistence type="predicted"/>
<dbReference type="OMA" id="FWHRETH"/>
<dbReference type="EMBL" id="CP065647">
    <property type="protein sequence ID" value="QPR71467.1"/>
    <property type="molecule type" value="Genomic_DNA"/>
</dbReference>
<organism evidence="2 3">
    <name type="scientific">Bacillus licheniformis</name>
    <dbReference type="NCBI Taxonomy" id="1402"/>
    <lineage>
        <taxon>Bacteria</taxon>
        <taxon>Bacillati</taxon>
        <taxon>Bacillota</taxon>
        <taxon>Bacilli</taxon>
        <taxon>Bacillales</taxon>
        <taxon>Bacillaceae</taxon>
        <taxon>Bacillus</taxon>
    </lineage>
</organism>
<evidence type="ECO:0000313" key="1">
    <source>
        <dbReference type="EMBL" id="QPR71467.1"/>
    </source>
</evidence>
<reference evidence="1 4" key="2">
    <citation type="submission" date="2020-12" db="EMBL/GenBank/DDBJ databases">
        <title>FDA dAtabase for Regulatory Grade micrObial Sequences (FDA-ARGOS): Supporting development and validation of Infectious Disease Dx tests.</title>
        <authorList>
            <person name="Nelson B."/>
            <person name="Plummer A."/>
            <person name="Tallon L."/>
            <person name="Sadzewicz L."/>
            <person name="Zhao X."/>
            <person name="Boylan J."/>
            <person name="Ott S."/>
            <person name="Bowen H."/>
            <person name="Vavikolanu K."/>
            <person name="Mehta A."/>
            <person name="Aluvathingal J."/>
            <person name="Nadendla S."/>
            <person name="Myers T."/>
            <person name="Yan Y."/>
            <person name="Sichtig H."/>
        </authorList>
    </citation>
    <scope>NUCLEOTIDE SEQUENCE [LARGE SCALE GENOMIC DNA]</scope>
    <source>
        <strain evidence="1 4">FDAARGOS_923</strain>
    </source>
</reference>
<dbReference type="AlphaFoldDB" id="A0A1Y0YNV2"/>
<dbReference type="Proteomes" id="UP000595038">
    <property type="component" value="Chromosome"/>
</dbReference>
<evidence type="ECO:0000313" key="4">
    <source>
        <dbReference type="Proteomes" id="UP000595038"/>
    </source>
</evidence>
<dbReference type="GeneID" id="92861421"/>
<protein>
    <submittedName>
        <fullName evidence="2">Uncharacterized protein</fullName>
    </submittedName>
</protein>
<gene>
    <name evidence="2" type="ORF">CHCC16736_4292</name>
    <name evidence="1" type="ORF">I6G80_16735</name>
</gene>
<dbReference type="Proteomes" id="UP000435910">
    <property type="component" value="Unassembled WGS sequence"/>
</dbReference>